<feature type="region of interest" description="Disordered" evidence="1">
    <location>
        <begin position="1"/>
        <end position="32"/>
    </location>
</feature>
<gene>
    <name evidence="2" type="ORF">BO71DRAFT_389742</name>
</gene>
<dbReference type="VEuPathDB" id="FungiDB:BO71DRAFT_389742"/>
<protein>
    <submittedName>
        <fullName evidence="2">Uncharacterized protein</fullName>
    </submittedName>
</protein>
<evidence type="ECO:0000256" key="1">
    <source>
        <dbReference type="SAM" id="MobiDB-lite"/>
    </source>
</evidence>
<dbReference type="EMBL" id="KZ826032">
    <property type="protein sequence ID" value="PYH89374.1"/>
    <property type="molecule type" value="Genomic_DNA"/>
</dbReference>
<evidence type="ECO:0000313" key="2">
    <source>
        <dbReference type="EMBL" id="PYH89374.1"/>
    </source>
</evidence>
<reference evidence="2 3" key="1">
    <citation type="submission" date="2018-02" db="EMBL/GenBank/DDBJ databases">
        <title>The genomes of Aspergillus section Nigri reveals drivers in fungal speciation.</title>
        <authorList>
            <consortium name="DOE Joint Genome Institute"/>
            <person name="Vesth T.C."/>
            <person name="Nybo J."/>
            <person name="Theobald S."/>
            <person name="Brandl J."/>
            <person name="Frisvad J.C."/>
            <person name="Nielsen K.F."/>
            <person name="Lyhne E.K."/>
            <person name="Kogle M.E."/>
            <person name="Kuo A."/>
            <person name="Riley R."/>
            <person name="Clum A."/>
            <person name="Nolan M."/>
            <person name="Lipzen A."/>
            <person name="Salamov A."/>
            <person name="Henrissat B."/>
            <person name="Wiebenga A."/>
            <person name="De vries R.P."/>
            <person name="Grigoriev I.V."/>
            <person name="Mortensen U.H."/>
            <person name="Andersen M.R."/>
            <person name="Baker S.E."/>
        </authorList>
    </citation>
    <scope>NUCLEOTIDE SEQUENCE [LARGE SCALE GENOMIC DNA]</scope>
    <source>
        <strain evidence="2 3">CBS 707.79</strain>
    </source>
</reference>
<name>A0A319CWD7_9EURO</name>
<proteinExistence type="predicted"/>
<organism evidence="2 3">
    <name type="scientific">Aspergillus ellipticus CBS 707.79</name>
    <dbReference type="NCBI Taxonomy" id="1448320"/>
    <lineage>
        <taxon>Eukaryota</taxon>
        <taxon>Fungi</taxon>
        <taxon>Dikarya</taxon>
        <taxon>Ascomycota</taxon>
        <taxon>Pezizomycotina</taxon>
        <taxon>Eurotiomycetes</taxon>
        <taxon>Eurotiomycetidae</taxon>
        <taxon>Eurotiales</taxon>
        <taxon>Aspergillaceae</taxon>
        <taxon>Aspergillus</taxon>
        <taxon>Aspergillus subgen. Circumdati</taxon>
    </lineage>
</organism>
<sequence length="454" mass="51829">MDTMPMPPSPPGRGTPSTKKQSSLGSITPEPDDFTLNNGPICRLPEELLEMIIVFVVVGPCSQRWLPGYCSAATIIALVCKQLRRIVVPILYHTISVDQIESGEDRARKVHRTLQENPSLREHCKELRIGIYHKPPTKEHLAILTDFVSWLTSVTVLAIEDPVCDEERDSWKLIQNATVQLPELDTFFLIPTWNESYLDHIIQSIDSSSLRRLIVNQIDDDTGNSTVLTPENKRTASFSDLTLQNYFGPDLIAQLIQWPKTLLHFHFHPGINTEHYFDFPMFEPWLLQHKHTLLSIAFGPFPDMEEDRMFNASAFPNLEYLGLSRWHVGQVGEKLLPLSAENVDRLLGPSLTTLMWDFRSLKGVEESWGDFGKEEENWVRRLVEDAVSRKAALKHIHIIFVREPSTATASNGYPYDRMDKIGKDIEPLGLTLTYVPPDLTKKEWLKQVNTPKQD</sequence>
<feature type="compositionally biased region" description="Pro residues" evidence="1">
    <location>
        <begin position="1"/>
        <end position="13"/>
    </location>
</feature>
<evidence type="ECO:0000313" key="3">
    <source>
        <dbReference type="Proteomes" id="UP000247810"/>
    </source>
</evidence>
<accession>A0A319CWD7</accession>
<dbReference type="OrthoDB" id="5139510at2759"/>
<dbReference type="Proteomes" id="UP000247810">
    <property type="component" value="Unassembled WGS sequence"/>
</dbReference>
<dbReference type="AlphaFoldDB" id="A0A319CWD7"/>
<keyword evidence="3" id="KW-1185">Reference proteome</keyword>